<dbReference type="GO" id="GO:0030170">
    <property type="term" value="F:pyridoxal phosphate binding"/>
    <property type="evidence" value="ECO:0007669"/>
    <property type="project" value="InterPro"/>
</dbReference>
<dbReference type="PROSITE" id="PS00105">
    <property type="entry name" value="AA_TRANSFER_CLASS_1"/>
    <property type="match status" value="1"/>
</dbReference>
<comment type="similarity">
    <text evidence="2 6">Belongs to the class-I pyridoxal-phosphate-dependent aminotransferase family.</text>
</comment>
<keyword evidence="5" id="KW-0663">Pyridoxal phosphate</keyword>
<dbReference type="SUPFAM" id="SSF53383">
    <property type="entry name" value="PLP-dependent transferases"/>
    <property type="match status" value="1"/>
</dbReference>
<evidence type="ECO:0000313" key="8">
    <source>
        <dbReference type="EMBL" id="PHK98730.1"/>
    </source>
</evidence>
<dbReference type="InterPro" id="IPR015421">
    <property type="entry name" value="PyrdxlP-dep_Trfase_major"/>
</dbReference>
<dbReference type="EMBL" id="PDLO01000003">
    <property type="protein sequence ID" value="PHK98730.1"/>
    <property type="molecule type" value="Genomic_DNA"/>
</dbReference>
<evidence type="ECO:0000313" key="9">
    <source>
        <dbReference type="Proteomes" id="UP000226437"/>
    </source>
</evidence>
<organism evidence="8 9">
    <name type="scientific">Neolewinella marina</name>
    <dbReference type="NCBI Taxonomy" id="438751"/>
    <lineage>
        <taxon>Bacteria</taxon>
        <taxon>Pseudomonadati</taxon>
        <taxon>Bacteroidota</taxon>
        <taxon>Saprospiria</taxon>
        <taxon>Saprospirales</taxon>
        <taxon>Lewinellaceae</taxon>
        <taxon>Neolewinella</taxon>
    </lineage>
</organism>
<dbReference type="GO" id="GO:0008483">
    <property type="term" value="F:transaminase activity"/>
    <property type="evidence" value="ECO:0007669"/>
    <property type="project" value="UniProtKB-KW"/>
</dbReference>
<gene>
    <name evidence="8" type="ORF">CGL56_09695</name>
</gene>
<reference evidence="8 9" key="1">
    <citation type="submission" date="2017-10" db="EMBL/GenBank/DDBJ databases">
        <title>The draft genome sequence of Lewinella marina KCTC 32374.</title>
        <authorList>
            <person name="Wang K."/>
        </authorList>
    </citation>
    <scope>NUCLEOTIDE SEQUENCE [LARGE SCALE GENOMIC DNA]</scope>
    <source>
        <strain evidence="8 9">MKG-38</strain>
    </source>
</reference>
<dbReference type="OrthoDB" id="9802328at2"/>
<dbReference type="InterPro" id="IPR015424">
    <property type="entry name" value="PyrdxlP-dep_Trfase"/>
</dbReference>
<dbReference type="InterPro" id="IPR015422">
    <property type="entry name" value="PyrdxlP-dep_Trfase_small"/>
</dbReference>
<dbReference type="RefSeq" id="WP_099106340.1">
    <property type="nucleotide sequence ID" value="NZ_JAATJF010000001.1"/>
</dbReference>
<dbReference type="PANTHER" id="PTHR46383">
    <property type="entry name" value="ASPARTATE AMINOTRANSFERASE"/>
    <property type="match status" value="1"/>
</dbReference>
<keyword evidence="4 6" id="KW-0808">Transferase</keyword>
<accession>A0A2G0CFP4</accession>
<dbReference type="Proteomes" id="UP000226437">
    <property type="component" value="Unassembled WGS sequence"/>
</dbReference>
<proteinExistence type="inferred from homology"/>
<keyword evidence="3 6" id="KW-0032">Aminotransferase</keyword>
<evidence type="ECO:0000256" key="5">
    <source>
        <dbReference type="ARBA" id="ARBA00022898"/>
    </source>
</evidence>
<dbReference type="InterPro" id="IPR050596">
    <property type="entry name" value="AspAT/PAT-like"/>
</dbReference>
<protein>
    <recommendedName>
        <fullName evidence="6">Aminotransferase</fullName>
        <ecNumber evidence="6">2.6.1.-</ecNumber>
    </recommendedName>
</protein>
<dbReference type="PANTHER" id="PTHR46383:SF2">
    <property type="entry name" value="AMINOTRANSFERASE"/>
    <property type="match status" value="1"/>
</dbReference>
<feature type="domain" description="Aminotransferase class I/classII large" evidence="7">
    <location>
        <begin position="33"/>
        <end position="342"/>
    </location>
</feature>
<dbReference type="Gene3D" id="3.40.640.10">
    <property type="entry name" value="Type I PLP-dependent aspartate aminotransferase-like (Major domain)"/>
    <property type="match status" value="1"/>
</dbReference>
<evidence type="ECO:0000256" key="3">
    <source>
        <dbReference type="ARBA" id="ARBA00022576"/>
    </source>
</evidence>
<evidence type="ECO:0000256" key="4">
    <source>
        <dbReference type="ARBA" id="ARBA00022679"/>
    </source>
</evidence>
<sequence>MPVVSRRSQTVPLSPFRKLIPLADRARAKGKHIYHLNIGQPDIKTHPQAVARFRELPWEILDYSPSNGIDSYREALCGYYARFGVQLTADEIMVTTGGSEAILFFMLACLDPGDEIIIPEPFYANYNGYAHIAGVTVIPVTSDISDGFSIPNAEAFAEKITPRTRAIVITNPNNPTGACYSREEMELLSAIVREHDLFLCVDEVYREFSYDAPLQSVLQLEELHEHAIVIDSVSKRYSATGARVGALVCRNRSVRESVDRFAKLRLSPPGLGQRLSEVMLEDDGPYLQEVKEEYQRRRDIVYDRLRQMPGVFLSKPGGAFYCFARFPIADSEDFCRWLLEDFEYEGATVMLSPGPGFYATPGLGMDECRIAYVLNTGELAKSMDCLEAALSAYPGNTLTPAEADGAPAGASRFS</sequence>
<comment type="cofactor">
    <cofactor evidence="1 6">
        <name>pyridoxal 5'-phosphate</name>
        <dbReference type="ChEBI" id="CHEBI:597326"/>
    </cofactor>
</comment>
<comment type="caution">
    <text evidence="8">The sequence shown here is derived from an EMBL/GenBank/DDBJ whole genome shotgun (WGS) entry which is preliminary data.</text>
</comment>
<dbReference type="Pfam" id="PF00155">
    <property type="entry name" value="Aminotran_1_2"/>
    <property type="match status" value="1"/>
</dbReference>
<evidence type="ECO:0000256" key="2">
    <source>
        <dbReference type="ARBA" id="ARBA00007441"/>
    </source>
</evidence>
<name>A0A2G0CFP4_9BACT</name>
<dbReference type="NCBIfam" id="NF005744">
    <property type="entry name" value="PRK07568.1"/>
    <property type="match status" value="1"/>
</dbReference>
<dbReference type="Gene3D" id="3.90.1150.10">
    <property type="entry name" value="Aspartate Aminotransferase, domain 1"/>
    <property type="match status" value="1"/>
</dbReference>
<keyword evidence="9" id="KW-1185">Reference proteome</keyword>
<dbReference type="InterPro" id="IPR004838">
    <property type="entry name" value="NHTrfase_class1_PyrdxlP-BS"/>
</dbReference>
<dbReference type="EC" id="2.6.1.-" evidence="6"/>
<evidence type="ECO:0000256" key="6">
    <source>
        <dbReference type="RuleBase" id="RU000481"/>
    </source>
</evidence>
<dbReference type="InterPro" id="IPR004839">
    <property type="entry name" value="Aminotransferase_I/II_large"/>
</dbReference>
<evidence type="ECO:0000256" key="1">
    <source>
        <dbReference type="ARBA" id="ARBA00001933"/>
    </source>
</evidence>
<dbReference type="CDD" id="cd00609">
    <property type="entry name" value="AAT_like"/>
    <property type="match status" value="1"/>
</dbReference>
<evidence type="ECO:0000259" key="7">
    <source>
        <dbReference type="Pfam" id="PF00155"/>
    </source>
</evidence>
<dbReference type="GO" id="GO:0006520">
    <property type="term" value="P:amino acid metabolic process"/>
    <property type="evidence" value="ECO:0007669"/>
    <property type="project" value="InterPro"/>
</dbReference>
<dbReference type="AlphaFoldDB" id="A0A2G0CFP4"/>